<evidence type="ECO:0000259" key="2">
    <source>
        <dbReference type="Pfam" id="PF00326"/>
    </source>
</evidence>
<keyword evidence="1" id="KW-0732">Signal</keyword>
<dbReference type="Proteomes" id="UP000667650">
    <property type="component" value="Unassembled WGS sequence"/>
</dbReference>
<evidence type="ECO:0000313" key="4">
    <source>
        <dbReference type="Proteomes" id="UP000667650"/>
    </source>
</evidence>
<dbReference type="Pfam" id="PF00326">
    <property type="entry name" value="Peptidase_S9"/>
    <property type="match status" value="1"/>
</dbReference>
<feature type="chain" id="PRO_5037097987" evidence="1">
    <location>
        <begin position="25"/>
        <end position="477"/>
    </location>
</feature>
<evidence type="ECO:0000256" key="1">
    <source>
        <dbReference type="SAM" id="SignalP"/>
    </source>
</evidence>
<sequence length="477" mass="54501">MYKRNQFIYNVYCLGLLLSLNLQAQHEDIERVIEDFRLGIIHLESEQQWSRLFLHDSITWAMIREGKTEIDHYEKDPHWKFFSSDPISFFRFLKAKNSEFEEKFYDVSISSSGQFSTVDFLYSFNSNGQVLNWGKEYWSLLKVKEDWKITSVTWTENSSDIEKCTFCDTKSFYLDRYRCPPCPFDCDDHFYDKPGECPVCQMSLIKVVDRAYEGYDRANFFLQNGDVQLYTAYYTPKDLDKISGALIIGHGSAPTTYEDLSFYIKIGTQLNMAILAFDKRGAGLSSGEYENFTVEGSEAWFDLLSEDLLAGLNWLKNRAELKKKPIGLIGGSQAGWIMPLAASKSDAVDFIIIGEGAAVSAGEEDYFSIQTEDGTATGKSIQEADEILKGFNGNKGFDPHQILKKINTLTLWIFGTNDPVIPVDASLRALEKMNSSNFDIEILENGDHSFVNTVTGERYDLYKIVRSWLEKIGLLKF</sequence>
<dbReference type="RefSeq" id="WP_166524748.1">
    <property type="nucleotide sequence ID" value="NZ_JAAABI010000008.1"/>
</dbReference>
<protein>
    <submittedName>
        <fullName evidence="3">Prolyl oligopeptidase family serine peptidase</fullName>
    </submittedName>
</protein>
<accession>A0A964TE95</accession>
<feature type="signal peptide" evidence="1">
    <location>
        <begin position="1"/>
        <end position="24"/>
    </location>
</feature>
<name>A0A964TE95_9FLAO</name>
<dbReference type="Gene3D" id="3.10.450.50">
    <property type="match status" value="1"/>
</dbReference>
<evidence type="ECO:0000313" key="3">
    <source>
        <dbReference type="EMBL" id="NAY93345.1"/>
    </source>
</evidence>
<dbReference type="PANTHER" id="PTHR22946">
    <property type="entry name" value="DIENELACTONE HYDROLASE DOMAIN-CONTAINING PROTEIN-RELATED"/>
    <property type="match status" value="1"/>
</dbReference>
<dbReference type="InterPro" id="IPR001375">
    <property type="entry name" value="Peptidase_S9_cat"/>
</dbReference>
<dbReference type="GO" id="GO:0006508">
    <property type="term" value="P:proteolysis"/>
    <property type="evidence" value="ECO:0007669"/>
    <property type="project" value="InterPro"/>
</dbReference>
<feature type="domain" description="Peptidase S9 prolyl oligopeptidase catalytic" evidence="2">
    <location>
        <begin position="262"/>
        <end position="470"/>
    </location>
</feature>
<dbReference type="Gene3D" id="3.40.50.1820">
    <property type="entry name" value="alpha/beta hydrolase"/>
    <property type="match status" value="1"/>
</dbReference>
<dbReference type="InterPro" id="IPR050261">
    <property type="entry name" value="FrsA_esterase"/>
</dbReference>
<dbReference type="InterPro" id="IPR032710">
    <property type="entry name" value="NTF2-like_dom_sf"/>
</dbReference>
<dbReference type="InterPro" id="IPR029058">
    <property type="entry name" value="AB_hydrolase_fold"/>
</dbReference>
<reference evidence="3" key="1">
    <citation type="submission" date="2020-01" db="EMBL/GenBank/DDBJ databases">
        <title>Muricauda ochracea sp. nov., isolated from a tidal flat of Garorim bay in Korea.</title>
        <authorList>
            <person name="Kim D."/>
            <person name="Yoo Y."/>
            <person name="Kim J.-J."/>
        </authorList>
    </citation>
    <scope>NUCLEOTIDE SEQUENCE</scope>
    <source>
        <strain evidence="3">JGD-17</strain>
    </source>
</reference>
<keyword evidence="4" id="KW-1185">Reference proteome</keyword>
<dbReference type="EMBL" id="JAAABI010000008">
    <property type="protein sequence ID" value="NAY93345.1"/>
    <property type="molecule type" value="Genomic_DNA"/>
</dbReference>
<dbReference type="SUPFAM" id="SSF53474">
    <property type="entry name" value="alpha/beta-Hydrolases"/>
    <property type="match status" value="1"/>
</dbReference>
<dbReference type="GO" id="GO:0008236">
    <property type="term" value="F:serine-type peptidase activity"/>
    <property type="evidence" value="ECO:0007669"/>
    <property type="project" value="InterPro"/>
</dbReference>
<gene>
    <name evidence="3" type="ORF">GTQ34_15650</name>
</gene>
<dbReference type="SUPFAM" id="SSF54427">
    <property type="entry name" value="NTF2-like"/>
    <property type="match status" value="1"/>
</dbReference>
<comment type="caution">
    <text evidence="3">The sequence shown here is derived from an EMBL/GenBank/DDBJ whole genome shotgun (WGS) entry which is preliminary data.</text>
</comment>
<organism evidence="3 4">
    <name type="scientific">Flagellimonas ochracea</name>
    <dbReference type="NCBI Taxonomy" id="2696472"/>
    <lineage>
        <taxon>Bacteria</taxon>
        <taxon>Pseudomonadati</taxon>
        <taxon>Bacteroidota</taxon>
        <taxon>Flavobacteriia</taxon>
        <taxon>Flavobacteriales</taxon>
        <taxon>Flavobacteriaceae</taxon>
        <taxon>Flagellimonas</taxon>
    </lineage>
</organism>
<dbReference type="AlphaFoldDB" id="A0A964TE95"/>
<proteinExistence type="predicted"/>